<name>A0ABC9HE67_9POAL</name>
<dbReference type="InterPro" id="IPR000210">
    <property type="entry name" value="BTB/POZ_dom"/>
</dbReference>
<protein>
    <submittedName>
        <fullName evidence="6">Uncharacterized protein</fullName>
    </submittedName>
</protein>
<dbReference type="InterPro" id="IPR045005">
    <property type="entry name" value="BPM1-6"/>
</dbReference>
<dbReference type="Gene3D" id="3.30.710.10">
    <property type="entry name" value="Potassium Channel Kv1.1, Chain A"/>
    <property type="match status" value="1"/>
</dbReference>
<dbReference type="InterPro" id="IPR008974">
    <property type="entry name" value="TRAF-like"/>
</dbReference>
<dbReference type="Proteomes" id="UP001497457">
    <property type="component" value="Chromosome 30rd"/>
</dbReference>
<dbReference type="InterPro" id="IPR002083">
    <property type="entry name" value="MATH/TRAF_dom"/>
</dbReference>
<dbReference type="SMART" id="SM00061">
    <property type="entry name" value="MATH"/>
    <property type="match status" value="1"/>
</dbReference>
<dbReference type="InterPro" id="IPR011333">
    <property type="entry name" value="SKP1/BTB/POZ_sf"/>
</dbReference>
<organism evidence="6 7">
    <name type="scientific">Urochloa decumbens</name>
    <dbReference type="NCBI Taxonomy" id="240449"/>
    <lineage>
        <taxon>Eukaryota</taxon>
        <taxon>Viridiplantae</taxon>
        <taxon>Streptophyta</taxon>
        <taxon>Embryophyta</taxon>
        <taxon>Tracheophyta</taxon>
        <taxon>Spermatophyta</taxon>
        <taxon>Magnoliopsida</taxon>
        <taxon>Liliopsida</taxon>
        <taxon>Poales</taxon>
        <taxon>Poaceae</taxon>
        <taxon>PACMAD clade</taxon>
        <taxon>Panicoideae</taxon>
        <taxon>Panicodae</taxon>
        <taxon>Paniceae</taxon>
        <taxon>Melinidinae</taxon>
        <taxon>Urochloa</taxon>
    </lineage>
</organism>
<comment type="pathway">
    <text evidence="1">Protein modification; protein ubiquitination.</text>
</comment>
<evidence type="ECO:0000259" key="4">
    <source>
        <dbReference type="PROSITE" id="PS50144"/>
    </source>
</evidence>
<evidence type="ECO:0000313" key="5">
    <source>
        <dbReference type="EMBL" id="CAL5025007.1"/>
    </source>
</evidence>
<dbReference type="Proteomes" id="UP001497457">
    <property type="component" value="Unassembled WGS sequence"/>
</dbReference>
<dbReference type="AlphaFoldDB" id="A0ABC9HE67"/>
<evidence type="ECO:0000259" key="3">
    <source>
        <dbReference type="PROSITE" id="PS50097"/>
    </source>
</evidence>
<dbReference type="SUPFAM" id="SSF54695">
    <property type="entry name" value="POZ domain"/>
    <property type="match status" value="1"/>
</dbReference>
<feature type="domain" description="MATH" evidence="4">
    <location>
        <begin position="34"/>
        <end position="165"/>
    </location>
</feature>
<dbReference type="Gene3D" id="2.60.210.10">
    <property type="entry name" value="Apoptosis, Tumor Necrosis Factor Receptor Associated Protein 2, Chain A"/>
    <property type="match status" value="1"/>
</dbReference>
<dbReference type="PANTHER" id="PTHR26379">
    <property type="entry name" value="BTB/POZ AND MATH DOMAIN-CONTAINING PROTEIN 1"/>
    <property type="match status" value="1"/>
</dbReference>
<dbReference type="PANTHER" id="PTHR26379:SF382">
    <property type="entry name" value="OS10G0435900 PROTEIN"/>
    <property type="match status" value="1"/>
</dbReference>
<evidence type="ECO:0000256" key="1">
    <source>
        <dbReference type="ARBA" id="ARBA00004906"/>
    </source>
</evidence>
<feature type="domain" description="BTB" evidence="3">
    <location>
        <begin position="193"/>
        <end position="256"/>
    </location>
</feature>
<sequence length="387" mass="43573">MSPAATTAPSCPDATSATASMASDDPPFPDATKGGYHVLRIDGYSRTFNESSGVPSFQSGPFRAGGRTWRIGYYPNGTYDNHDFIAVYLLLADAVAEPVKIAFEFSILGPYQEPLEELPSRGWLEYTFSAPGSSYYGYEEFVTRKTLLEVQDLRDYDCLAVKVELRVVEDTILLPPSDMGNHLAGLLSSKEHTDVEFRVGDETFAAHRLLLEARSPMFTAKLLGRNNKEHKTTTVVQIDDMEPRVFKAMLSFIYTDTWPKMEGEEESAISQRLFVAADQYGLQRLKLMCESRLCNLIDSYSMEDILYLAEKHQSAALKEACFDYIGSTATLLPIREEFLQVRENQKLRFDRLVSLCSTITKDQISNVFENDWSSNNIEAIDITLDIE</sequence>
<dbReference type="EMBL" id="CAXIPR030005491">
    <property type="protein sequence ID" value="CAM0152108.1"/>
    <property type="molecule type" value="Genomic_DNA"/>
</dbReference>
<proteinExistence type="predicted"/>
<feature type="compositionally biased region" description="Low complexity" evidence="2">
    <location>
        <begin position="12"/>
        <end position="25"/>
    </location>
</feature>
<evidence type="ECO:0000256" key="2">
    <source>
        <dbReference type="SAM" id="MobiDB-lite"/>
    </source>
</evidence>
<evidence type="ECO:0000313" key="6">
    <source>
        <dbReference type="EMBL" id="CAM0152108.1"/>
    </source>
</evidence>
<dbReference type="Pfam" id="PF22486">
    <property type="entry name" value="MATH_2"/>
    <property type="match status" value="1"/>
</dbReference>
<dbReference type="SMART" id="SM00225">
    <property type="entry name" value="BTB"/>
    <property type="match status" value="1"/>
</dbReference>
<dbReference type="Pfam" id="PF00651">
    <property type="entry name" value="BTB"/>
    <property type="match status" value="1"/>
</dbReference>
<feature type="region of interest" description="Disordered" evidence="2">
    <location>
        <begin position="1"/>
        <end position="29"/>
    </location>
</feature>
<dbReference type="PROSITE" id="PS50097">
    <property type="entry name" value="BTB"/>
    <property type="match status" value="1"/>
</dbReference>
<dbReference type="EMBL" id="OZ075140">
    <property type="protein sequence ID" value="CAL5025007.1"/>
    <property type="molecule type" value="Genomic_DNA"/>
</dbReference>
<reference evidence="6 7" key="1">
    <citation type="submission" date="2024-10" db="EMBL/GenBank/DDBJ databases">
        <authorList>
            <person name="Ryan C."/>
        </authorList>
    </citation>
    <scope>NUCLEOTIDE SEQUENCE [LARGE SCALE GENOMIC DNA]</scope>
</reference>
<evidence type="ECO:0000313" key="7">
    <source>
        <dbReference type="Proteomes" id="UP001497457"/>
    </source>
</evidence>
<gene>
    <name evidence="6" type="ORF">URODEC1_LOCUS124979</name>
    <name evidence="5" type="ORF">URODEC1_LOCUS77842</name>
</gene>
<dbReference type="SUPFAM" id="SSF49599">
    <property type="entry name" value="TRAF domain-like"/>
    <property type="match status" value="1"/>
</dbReference>
<accession>A0ABC9HE67</accession>
<keyword evidence="7" id="KW-1185">Reference proteome</keyword>
<dbReference type="CDD" id="cd00121">
    <property type="entry name" value="MATH"/>
    <property type="match status" value="1"/>
</dbReference>
<dbReference type="Gene3D" id="6.10.250.3030">
    <property type="match status" value="1"/>
</dbReference>
<dbReference type="PROSITE" id="PS50144">
    <property type="entry name" value="MATH"/>
    <property type="match status" value="1"/>
</dbReference>